<keyword evidence="2" id="KW-1185">Reference proteome</keyword>
<feature type="domain" description="Cyclin C-terminal" evidence="1">
    <location>
        <begin position="25"/>
        <end position="131"/>
    </location>
</feature>
<evidence type="ECO:0000259" key="1">
    <source>
        <dbReference type="Pfam" id="PF02984"/>
    </source>
</evidence>
<protein>
    <submittedName>
        <fullName evidence="3">Cyclin_C domain-containing protein</fullName>
    </submittedName>
</protein>
<dbReference type="SUPFAM" id="SSF47954">
    <property type="entry name" value="Cyclin-like"/>
    <property type="match status" value="1"/>
</dbReference>
<dbReference type="Gene3D" id="1.10.472.10">
    <property type="entry name" value="Cyclin-like"/>
    <property type="match status" value="1"/>
</dbReference>
<evidence type="ECO:0000313" key="3">
    <source>
        <dbReference type="WBParaSite" id="Hba_00805"/>
    </source>
</evidence>
<dbReference type="WBParaSite" id="Hba_00805">
    <property type="protein sequence ID" value="Hba_00805"/>
    <property type="gene ID" value="Hba_00805"/>
</dbReference>
<dbReference type="InterPro" id="IPR004367">
    <property type="entry name" value="Cyclin_C-dom"/>
</dbReference>
<evidence type="ECO:0000313" key="2">
    <source>
        <dbReference type="Proteomes" id="UP000095283"/>
    </source>
</evidence>
<accession>A0A1I7W834</accession>
<dbReference type="InterPro" id="IPR036915">
    <property type="entry name" value="Cyclin-like_sf"/>
</dbReference>
<dbReference type="Proteomes" id="UP000095283">
    <property type="component" value="Unplaced"/>
</dbReference>
<dbReference type="AlphaFoldDB" id="A0A1I7W834"/>
<sequence>MASQRAGDSTKTDRRVVILNILEERHSLNVTDFLLELALLDSSYRNFGGSKVAHASVCLAYAVAKNERAGSERDALIGAERELAVCSRLAVAATRTVMRELVEEMKRASEEMNVVWKEYCSEQMGCVSLFEIPPTLMQLILSNDRV</sequence>
<dbReference type="Pfam" id="PF02984">
    <property type="entry name" value="Cyclin_C"/>
    <property type="match status" value="1"/>
</dbReference>
<proteinExistence type="predicted"/>
<name>A0A1I7W834_HETBA</name>
<organism evidence="2 3">
    <name type="scientific">Heterorhabditis bacteriophora</name>
    <name type="common">Entomopathogenic nematode worm</name>
    <dbReference type="NCBI Taxonomy" id="37862"/>
    <lineage>
        <taxon>Eukaryota</taxon>
        <taxon>Metazoa</taxon>
        <taxon>Ecdysozoa</taxon>
        <taxon>Nematoda</taxon>
        <taxon>Chromadorea</taxon>
        <taxon>Rhabditida</taxon>
        <taxon>Rhabditina</taxon>
        <taxon>Rhabditomorpha</taxon>
        <taxon>Strongyloidea</taxon>
        <taxon>Heterorhabditidae</taxon>
        <taxon>Heterorhabditis</taxon>
    </lineage>
</organism>
<reference evidence="3" key="1">
    <citation type="submission" date="2016-11" db="UniProtKB">
        <authorList>
            <consortium name="WormBaseParasite"/>
        </authorList>
    </citation>
    <scope>IDENTIFICATION</scope>
</reference>